<dbReference type="CDD" id="cd07337">
    <property type="entry name" value="M48B_HtpX_like"/>
    <property type="match status" value="1"/>
</dbReference>
<dbReference type="EMBL" id="JMZZ02000031">
    <property type="protein sequence ID" value="KFX76532.1"/>
    <property type="molecule type" value="Genomic_DNA"/>
</dbReference>
<dbReference type="RefSeq" id="WP_044299358.1">
    <property type="nucleotide sequence ID" value="NZ_CP036542.1"/>
</dbReference>
<proteinExistence type="inferred from homology"/>
<evidence type="ECO:0000313" key="13">
    <source>
        <dbReference type="EMBL" id="KFX76532.1"/>
    </source>
</evidence>
<keyword evidence="5 10" id="KW-0378">Hydrolase</keyword>
<dbReference type="PATRIC" id="fig|817.53.peg.140"/>
<evidence type="ECO:0000256" key="1">
    <source>
        <dbReference type="ARBA" id="ARBA00022475"/>
    </source>
</evidence>
<evidence type="ECO:0000256" key="2">
    <source>
        <dbReference type="ARBA" id="ARBA00022670"/>
    </source>
</evidence>
<dbReference type="InterPro" id="IPR050083">
    <property type="entry name" value="HtpX_protease"/>
</dbReference>
<protein>
    <submittedName>
        <fullName evidence="13">Peptidase M48</fullName>
    </submittedName>
</protein>
<keyword evidence="9 11" id="KW-0472">Membrane</keyword>
<dbReference type="GO" id="GO:0006508">
    <property type="term" value="P:proteolysis"/>
    <property type="evidence" value="ECO:0007669"/>
    <property type="project" value="UniProtKB-KW"/>
</dbReference>
<keyword evidence="4" id="KW-0479">Metal-binding</keyword>
<keyword evidence="2 10" id="KW-0645">Protease</keyword>
<evidence type="ECO:0000256" key="6">
    <source>
        <dbReference type="ARBA" id="ARBA00022833"/>
    </source>
</evidence>
<evidence type="ECO:0000256" key="5">
    <source>
        <dbReference type="ARBA" id="ARBA00022801"/>
    </source>
</evidence>
<evidence type="ECO:0000256" key="9">
    <source>
        <dbReference type="ARBA" id="ARBA00023136"/>
    </source>
</evidence>
<evidence type="ECO:0000256" key="8">
    <source>
        <dbReference type="ARBA" id="ARBA00023049"/>
    </source>
</evidence>
<comment type="cofactor">
    <cofactor evidence="10">
        <name>Zn(2+)</name>
        <dbReference type="ChEBI" id="CHEBI:29105"/>
    </cofactor>
    <text evidence="10">Binds 1 zinc ion per subunit.</text>
</comment>
<comment type="similarity">
    <text evidence="10">Belongs to the peptidase M48 family.</text>
</comment>
<dbReference type="Gene3D" id="3.30.2010.10">
    <property type="entry name" value="Metalloproteases ('zincins'), catalytic domain"/>
    <property type="match status" value="1"/>
</dbReference>
<evidence type="ECO:0000256" key="11">
    <source>
        <dbReference type="SAM" id="Phobius"/>
    </source>
</evidence>
<accession>A0A0I9SDU0</accession>
<keyword evidence="3 11" id="KW-0812">Transmembrane</keyword>
<feature type="transmembrane region" description="Helical" evidence="11">
    <location>
        <begin position="63"/>
        <end position="84"/>
    </location>
</feature>
<keyword evidence="8 10" id="KW-0482">Metalloprotease</keyword>
<evidence type="ECO:0000259" key="12">
    <source>
        <dbReference type="Pfam" id="PF01435"/>
    </source>
</evidence>
<dbReference type="Pfam" id="PF01435">
    <property type="entry name" value="Peptidase_M48"/>
    <property type="match status" value="1"/>
</dbReference>
<keyword evidence="1" id="KW-1003">Cell membrane</keyword>
<evidence type="ECO:0000256" key="10">
    <source>
        <dbReference type="RuleBase" id="RU003983"/>
    </source>
</evidence>
<organism evidence="13">
    <name type="scientific">Bacteroides fragilis</name>
    <dbReference type="NCBI Taxonomy" id="817"/>
    <lineage>
        <taxon>Bacteria</taxon>
        <taxon>Pseudomonadati</taxon>
        <taxon>Bacteroidota</taxon>
        <taxon>Bacteroidia</taxon>
        <taxon>Bacteroidales</taxon>
        <taxon>Bacteroidaceae</taxon>
        <taxon>Bacteroides</taxon>
    </lineage>
</organism>
<feature type="domain" description="Peptidase M48" evidence="12">
    <location>
        <begin position="100"/>
        <end position="301"/>
    </location>
</feature>
<feature type="transmembrane region" description="Helical" evidence="11">
    <location>
        <begin position="14"/>
        <end position="43"/>
    </location>
</feature>
<keyword evidence="7 11" id="KW-1133">Transmembrane helix</keyword>
<dbReference type="GO" id="GO:0004222">
    <property type="term" value="F:metalloendopeptidase activity"/>
    <property type="evidence" value="ECO:0007669"/>
    <property type="project" value="InterPro"/>
</dbReference>
<reference evidence="13" key="2">
    <citation type="submission" date="2014-07" db="EMBL/GenBank/DDBJ databases">
        <title>Genetics and epidemiology of antimicrobial resistance in B. fragilis group.</title>
        <authorList>
            <person name="Sydenham T.V."/>
            <person name="Hasman H."/>
            <person name="Kemp M."/>
            <person name="Justesen U.S."/>
        </authorList>
    </citation>
    <scope>NUCLEOTIDE SEQUENCE [LARGE SCALE GENOMIC DNA]</scope>
    <source>
        <strain evidence="13">DCMOUH0018B</strain>
    </source>
</reference>
<evidence type="ECO:0000256" key="7">
    <source>
        <dbReference type="ARBA" id="ARBA00022989"/>
    </source>
</evidence>
<sequence length="303" mass="34986">MKTTLRIFRIISKLLLLVYVTIVNFVFITVFYALLLSILRHIWPSYIPGLFDEGVIPYLVNTLPYYLLLLFILYSISPLNVWMLRRKEGYRPLNSSDRMRLERLLSEMGMNRKLKLYHNNDARVNAAAFGFNTIGLTGGVLAAASDEELKGVISHEVGHISHYDFVYQVLLFSMESFGYRCLYGIFLIPALIFGIIGSMVFALVPALGFVGELIAKLWWAVYKLLHRIIYGISRITDVNINKYAEYRCDAYAVKYGCGEGLLSFLRRLKRTEDVYGERPTFTEYIMSTHPSTEKRIERLEKLL</sequence>
<reference evidence="13" key="1">
    <citation type="book" date="2014" name="THE 24TH EUROPEAN CONGRESS OF CLINICAL MICROBIOLOGY AND INFECTIOUS DISEASES" publisher="ECCMID 2014" city="Barcelona, Spain">
        <title>Identification of resistance genes in three multidrug-resistant Bacteroides fragilis isolates by whole genome sequencing.</title>
        <editorList>
            <person name="Unknown"/>
            <person name="A."/>
        </editorList>
        <authorList>
            <person name="Sydenham T.V."/>
            <person name="Hasman H."/>
            <person name="Wang M."/>
            <person name="Soki J."/>
            <person name="Nagy E."/>
            <person name="Justesen U.S."/>
        </authorList>
    </citation>
    <scope>NUCLEOTIDE SEQUENCE</scope>
    <source>
        <strain evidence="13">DCMOUH0018B</strain>
    </source>
</reference>
<dbReference type="GO" id="GO:0046872">
    <property type="term" value="F:metal ion binding"/>
    <property type="evidence" value="ECO:0007669"/>
    <property type="project" value="UniProtKB-KW"/>
</dbReference>
<dbReference type="PANTHER" id="PTHR43221">
    <property type="entry name" value="PROTEASE HTPX"/>
    <property type="match status" value="1"/>
</dbReference>
<gene>
    <name evidence="13" type="ORF">EE52_0200690</name>
</gene>
<evidence type="ECO:0000256" key="4">
    <source>
        <dbReference type="ARBA" id="ARBA00022723"/>
    </source>
</evidence>
<evidence type="ECO:0000256" key="3">
    <source>
        <dbReference type="ARBA" id="ARBA00022692"/>
    </source>
</evidence>
<keyword evidence="6 10" id="KW-0862">Zinc</keyword>
<dbReference type="PANTHER" id="PTHR43221:SF2">
    <property type="entry name" value="PROTEASE HTPX HOMOLOG"/>
    <property type="match status" value="1"/>
</dbReference>
<dbReference type="AlphaFoldDB" id="A0A0I9SDU0"/>
<comment type="caution">
    <text evidence="13">The sequence shown here is derived from an EMBL/GenBank/DDBJ whole genome shotgun (WGS) entry which is preliminary data.</text>
</comment>
<feature type="transmembrane region" description="Helical" evidence="11">
    <location>
        <begin position="181"/>
        <end position="201"/>
    </location>
</feature>
<name>A0A0I9SDU0_BACFG</name>
<dbReference type="InterPro" id="IPR001915">
    <property type="entry name" value="Peptidase_M48"/>
</dbReference>